<evidence type="ECO:0000256" key="1">
    <source>
        <dbReference type="ARBA" id="ARBA00004120"/>
    </source>
</evidence>
<dbReference type="Gene3D" id="1.10.418.50">
    <property type="entry name" value="Microtubule-binding protein MIP-T3"/>
    <property type="match status" value="1"/>
</dbReference>
<evidence type="ECO:0000259" key="12">
    <source>
        <dbReference type="Pfam" id="PF10243"/>
    </source>
</evidence>
<dbReference type="CTD" id="8230038"/>
<evidence type="ECO:0000313" key="14">
    <source>
        <dbReference type="EMBL" id="EEB17018.1"/>
    </source>
</evidence>
<keyword evidence="5 10" id="KW-0175">Coiled coil</keyword>
<keyword evidence="3" id="KW-0963">Cytoplasm</keyword>
<comment type="subcellular location">
    <subcellularLocation>
        <location evidence="2">Cytoplasm</location>
        <location evidence="2">Cytoskeleton</location>
        <location evidence="2">Cilium axoneme</location>
    </subcellularLocation>
    <subcellularLocation>
        <location evidence="1">Cytoplasm</location>
        <location evidence="1">Cytoskeleton</location>
        <location evidence="1">Cilium basal body</location>
    </subcellularLocation>
</comment>
<dbReference type="Proteomes" id="UP000009046">
    <property type="component" value="Unassembled WGS sequence"/>
</dbReference>
<feature type="region of interest" description="Disordered" evidence="11">
    <location>
        <begin position="333"/>
        <end position="363"/>
    </location>
</feature>
<feature type="compositionally biased region" description="Basic and acidic residues" evidence="11">
    <location>
        <begin position="333"/>
        <end position="349"/>
    </location>
</feature>
<feature type="compositionally biased region" description="Basic and acidic residues" evidence="11">
    <location>
        <begin position="195"/>
        <end position="209"/>
    </location>
</feature>
<organism>
    <name type="scientific">Pediculus humanus subsp. corporis</name>
    <name type="common">Body louse</name>
    <dbReference type="NCBI Taxonomy" id="121224"/>
    <lineage>
        <taxon>Eukaryota</taxon>
        <taxon>Metazoa</taxon>
        <taxon>Ecdysozoa</taxon>
        <taxon>Arthropoda</taxon>
        <taxon>Hexapoda</taxon>
        <taxon>Insecta</taxon>
        <taxon>Pterygota</taxon>
        <taxon>Neoptera</taxon>
        <taxon>Paraneoptera</taxon>
        <taxon>Psocodea</taxon>
        <taxon>Troctomorpha</taxon>
        <taxon>Phthiraptera</taxon>
        <taxon>Anoplura</taxon>
        <taxon>Pediculidae</taxon>
        <taxon>Pediculus</taxon>
    </lineage>
</organism>
<keyword evidence="4" id="KW-0970">Cilium biogenesis/degradation</keyword>
<keyword evidence="7" id="KW-0966">Cell projection</keyword>
<proteinExistence type="inferred from homology"/>
<dbReference type="EMBL" id="DS235786">
    <property type="protein sequence ID" value="EEB17018.1"/>
    <property type="molecule type" value="Genomic_DNA"/>
</dbReference>
<evidence type="ECO:0000313" key="16">
    <source>
        <dbReference type="Proteomes" id="UP000009046"/>
    </source>
</evidence>
<feature type="compositionally biased region" description="Polar residues" evidence="11">
    <location>
        <begin position="160"/>
        <end position="173"/>
    </location>
</feature>
<feature type="coiled-coil region" evidence="10">
    <location>
        <begin position="451"/>
        <end position="541"/>
    </location>
</feature>
<dbReference type="VEuPathDB" id="VectorBase:PHUM450580"/>
<evidence type="ECO:0000256" key="4">
    <source>
        <dbReference type="ARBA" id="ARBA00022794"/>
    </source>
</evidence>
<feature type="region of interest" description="Disordered" evidence="11">
    <location>
        <begin position="288"/>
        <end position="318"/>
    </location>
</feature>
<feature type="domain" description="TRAF3-interacting protein 1 C-terminal" evidence="13">
    <location>
        <begin position="441"/>
        <end position="593"/>
    </location>
</feature>
<dbReference type="Pfam" id="PF17749">
    <property type="entry name" value="MIP-T3_C"/>
    <property type="match status" value="1"/>
</dbReference>
<dbReference type="InterPro" id="IPR041476">
    <property type="entry name" value="TRAF3IP1_C"/>
</dbReference>
<evidence type="ECO:0000259" key="13">
    <source>
        <dbReference type="Pfam" id="PF17749"/>
    </source>
</evidence>
<evidence type="ECO:0000256" key="6">
    <source>
        <dbReference type="ARBA" id="ARBA00023212"/>
    </source>
</evidence>
<dbReference type="GO" id="GO:0030992">
    <property type="term" value="C:intraciliary transport particle B"/>
    <property type="evidence" value="ECO:0007669"/>
    <property type="project" value="TreeGrafter"/>
</dbReference>
<accession>E0VUG2</accession>
<dbReference type="EnsemblMetazoa" id="PHUM450580-RA">
    <property type="protein sequence ID" value="PHUM450580-PA"/>
    <property type="gene ID" value="PHUM450580"/>
</dbReference>
<dbReference type="KEGG" id="phu:Phum_PHUM450580"/>
<feature type="region of interest" description="Disordered" evidence="11">
    <location>
        <begin position="123"/>
        <end position="237"/>
    </location>
</feature>
<dbReference type="GO" id="GO:0036064">
    <property type="term" value="C:ciliary basal body"/>
    <property type="evidence" value="ECO:0007669"/>
    <property type="project" value="TreeGrafter"/>
</dbReference>
<name>E0VUG2_PEDHC</name>
<dbReference type="GO" id="GO:0048513">
    <property type="term" value="P:animal organ development"/>
    <property type="evidence" value="ECO:0007669"/>
    <property type="project" value="UniProtKB-ARBA"/>
</dbReference>
<evidence type="ECO:0000256" key="3">
    <source>
        <dbReference type="ARBA" id="ARBA00022490"/>
    </source>
</evidence>
<dbReference type="PANTHER" id="PTHR31363:SF0">
    <property type="entry name" value="TRAF3-INTERACTING PROTEIN 1"/>
    <property type="match status" value="1"/>
</dbReference>
<evidence type="ECO:0000256" key="11">
    <source>
        <dbReference type="SAM" id="MobiDB-lite"/>
    </source>
</evidence>
<evidence type="ECO:0000256" key="9">
    <source>
        <dbReference type="ARBA" id="ARBA00070492"/>
    </source>
</evidence>
<dbReference type="GO" id="GO:0060271">
    <property type="term" value="P:cilium assembly"/>
    <property type="evidence" value="ECO:0007669"/>
    <property type="project" value="TreeGrafter"/>
</dbReference>
<dbReference type="InterPro" id="IPR040468">
    <property type="entry name" value="TRAF3IP1_N"/>
</dbReference>
<feature type="compositionally biased region" description="Basic residues" evidence="11">
    <location>
        <begin position="295"/>
        <end position="306"/>
    </location>
</feature>
<evidence type="ECO:0000256" key="5">
    <source>
        <dbReference type="ARBA" id="ARBA00023054"/>
    </source>
</evidence>
<protein>
    <recommendedName>
        <fullName evidence="9">TRAF3-interacting protein 1</fullName>
    </recommendedName>
</protein>
<dbReference type="PANTHER" id="PTHR31363">
    <property type="entry name" value="TRAF3-INTERACTING PROTEIN 1"/>
    <property type="match status" value="1"/>
</dbReference>
<feature type="compositionally biased region" description="Polar residues" evidence="11">
    <location>
        <begin position="181"/>
        <end position="191"/>
    </location>
</feature>
<evidence type="ECO:0000256" key="7">
    <source>
        <dbReference type="ARBA" id="ARBA00023273"/>
    </source>
</evidence>
<sequence>MSEDVKPEVIKATQDALGKFIKKPILTDKLLKKPPFRFLHDICTYAMKETGYLTSVINQPEDKFENIKDREGKIAFLQKVIAAVEASNGTKLTVKPTKIVAGLEATKTNEFLQALGKAIKKYQVESKSTKTSKTKTKTSRSHSKDTKEDLQDKKLEKGSTKSLKTNLETQEQENNIKKLPSDNNTPISGTKTKNKKIEEGTVKENDKKTHDKKTKEKKLKIEHEEESNTLKSSSGKSKNKLVELNNLNGSGENVDLQNVDVIRVSNTNGQGDHKIIENEMKEHVEHVENEEVKRKNTGKQKHRHSPTVKSGLHEERNTHEKLNEIIQNKDTVKDQKHELDESQTHDRIHSSSRPKSIQQEQIPITSPSELKSYQKKEIPLAREGSFISRPKTGIRVPSVRPASARPAAPRIREKTEIVETDETKKNNNPNAFTSGIKEGGEGEHGHLVEQILEVQKELEESNNLMVASEEKPSDKTEIEWELSRNSESANRELDKLRANIQTLTRSANPLGKLLDFFQEDVDTIQRELESLKNKNSSLIVEIAHEKSITEQFIEPLKVHLKEIQQSIDEEFEQITVVKANIIRNNIKIQKLLAGI</sequence>
<dbReference type="FunFam" id="1.10.418.50:FF:000001">
    <property type="entry name" value="TRAF3-interacting protein 1 isoform X1"/>
    <property type="match status" value="1"/>
</dbReference>
<reference evidence="14" key="2">
    <citation type="submission" date="2007-04" db="EMBL/GenBank/DDBJ databases">
        <title>The genome of the human body louse.</title>
        <authorList>
            <consortium name="The Human Body Louse Genome Consortium"/>
            <person name="Kirkness E."/>
            <person name="Walenz B."/>
            <person name="Hass B."/>
            <person name="Bruggner R."/>
            <person name="Strausberg R."/>
        </authorList>
    </citation>
    <scope>NUCLEOTIDE SEQUENCE</scope>
    <source>
        <strain evidence="14">USDA</strain>
    </source>
</reference>
<feature type="compositionally biased region" description="Polar residues" evidence="11">
    <location>
        <begin position="351"/>
        <end position="363"/>
    </location>
</feature>
<feature type="compositionally biased region" description="Basic and acidic residues" evidence="11">
    <location>
        <begin position="219"/>
        <end position="228"/>
    </location>
</feature>
<dbReference type="OMA" id="FRFLMDV"/>
<keyword evidence="6" id="KW-0206">Cytoskeleton</keyword>
<dbReference type="AlphaFoldDB" id="E0VUG2"/>
<feature type="domain" description="TRAF3-interacting protein 1 N-terminal" evidence="12">
    <location>
        <begin position="10"/>
        <end position="119"/>
    </location>
</feature>
<feature type="compositionally biased region" description="Basic residues" evidence="11">
    <location>
        <begin position="130"/>
        <end position="141"/>
    </location>
</feature>
<dbReference type="Pfam" id="PF10243">
    <property type="entry name" value="MIP-T3"/>
    <property type="match status" value="1"/>
</dbReference>
<dbReference type="eggNOG" id="KOG3809">
    <property type="taxonomic scope" value="Eukaryota"/>
</dbReference>
<dbReference type="GO" id="GO:0008017">
    <property type="term" value="F:microtubule binding"/>
    <property type="evidence" value="ECO:0007669"/>
    <property type="project" value="InterPro"/>
</dbReference>
<dbReference type="HOGENOM" id="CLU_023216_0_0_1"/>
<gene>
    <name evidence="15" type="primary">8230038</name>
    <name evidence="14" type="ORF">Phum_PHUM450580</name>
</gene>
<evidence type="ECO:0000256" key="2">
    <source>
        <dbReference type="ARBA" id="ARBA00004430"/>
    </source>
</evidence>
<dbReference type="FunCoup" id="E0VUG2">
    <property type="interactions" value="62"/>
</dbReference>
<dbReference type="GO" id="GO:0005930">
    <property type="term" value="C:axoneme"/>
    <property type="evidence" value="ECO:0007669"/>
    <property type="project" value="UniProtKB-SubCell"/>
</dbReference>
<dbReference type="InParanoid" id="E0VUG2"/>
<dbReference type="GO" id="GO:0042073">
    <property type="term" value="P:intraciliary transport"/>
    <property type="evidence" value="ECO:0007669"/>
    <property type="project" value="TreeGrafter"/>
</dbReference>
<dbReference type="GO" id="GO:0048731">
    <property type="term" value="P:system development"/>
    <property type="evidence" value="ECO:0007669"/>
    <property type="project" value="UniProtKB-ARBA"/>
</dbReference>
<evidence type="ECO:0000256" key="10">
    <source>
        <dbReference type="SAM" id="Coils"/>
    </source>
</evidence>
<dbReference type="EMBL" id="AAZO01005492">
    <property type="status" value="NOT_ANNOTATED_CDS"/>
    <property type="molecule type" value="Genomic_DNA"/>
</dbReference>
<comment type="similarity">
    <text evidence="8">Belongs to the TRAF3IP1 family.</text>
</comment>
<evidence type="ECO:0000313" key="15">
    <source>
        <dbReference type="EnsemblMetazoa" id="PHUM450580-PA"/>
    </source>
</evidence>
<reference evidence="15" key="3">
    <citation type="submission" date="2021-02" db="UniProtKB">
        <authorList>
            <consortium name="EnsemblMetazoa"/>
        </authorList>
    </citation>
    <scope>IDENTIFICATION</scope>
    <source>
        <strain evidence="15">USDA</strain>
    </source>
</reference>
<dbReference type="InterPro" id="IPR018799">
    <property type="entry name" value="TRAF3IP1"/>
</dbReference>
<dbReference type="InterPro" id="IPR042576">
    <property type="entry name" value="TRAF3IP1_N_sf"/>
</dbReference>
<keyword evidence="16" id="KW-1185">Reference proteome</keyword>
<evidence type="ECO:0000256" key="8">
    <source>
        <dbReference type="ARBA" id="ARBA00043971"/>
    </source>
</evidence>
<dbReference type="RefSeq" id="XP_002429756.1">
    <property type="nucleotide sequence ID" value="XM_002429711.1"/>
</dbReference>
<feature type="compositionally biased region" description="Basic and acidic residues" evidence="11">
    <location>
        <begin position="142"/>
        <end position="159"/>
    </location>
</feature>
<dbReference type="STRING" id="121224.E0VUG2"/>
<dbReference type="GeneID" id="8230038"/>
<dbReference type="GO" id="GO:0070507">
    <property type="term" value="P:regulation of microtubule cytoskeleton organization"/>
    <property type="evidence" value="ECO:0007669"/>
    <property type="project" value="TreeGrafter"/>
</dbReference>
<reference evidence="14" key="1">
    <citation type="submission" date="2007-04" db="EMBL/GenBank/DDBJ databases">
        <title>Annotation of Pediculus humanus corporis strain USDA.</title>
        <authorList>
            <person name="Kirkness E."/>
            <person name="Hannick L."/>
            <person name="Hass B."/>
            <person name="Bruggner R."/>
            <person name="Lawson D."/>
            <person name="Bidwell S."/>
            <person name="Joardar V."/>
            <person name="Caler E."/>
            <person name="Walenz B."/>
            <person name="Inman J."/>
            <person name="Schobel S."/>
            <person name="Galinsky K."/>
            <person name="Amedeo P."/>
            <person name="Strausberg R."/>
        </authorList>
    </citation>
    <scope>NUCLEOTIDE SEQUENCE</scope>
    <source>
        <strain evidence="14">USDA</strain>
    </source>
</reference>
<dbReference type="OrthoDB" id="10258914at2759"/>